<name>A0AAD6ZHX5_9AGAR</name>
<reference evidence="1" key="1">
    <citation type="submission" date="2023-03" db="EMBL/GenBank/DDBJ databases">
        <title>Massive genome expansion in bonnet fungi (Mycena s.s.) driven by repeated elements and novel gene families across ecological guilds.</title>
        <authorList>
            <consortium name="Lawrence Berkeley National Laboratory"/>
            <person name="Harder C.B."/>
            <person name="Miyauchi S."/>
            <person name="Viragh M."/>
            <person name="Kuo A."/>
            <person name="Thoen E."/>
            <person name="Andreopoulos B."/>
            <person name="Lu D."/>
            <person name="Skrede I."/>
            <person name="Drula E."/>
            <person name="Henrissat B."/>
            <person name="Morin E."/>
            <person name="Kohler A."/>
            <person name="Barry K."/>
            <person name="LaButti K."/>
            <person name="Morin E."/>
            <person name="Salamov A."/>
            <person name="Lipzen A."/>
            <person name="Mereny Z."/>
            <person name="Hegedus B."/>
            <person name="Baldrian P."/>
            <person name="Stursova M."/>
            <person name="Weitz H."/>
            <person name="Taylor A."/>
            <person name="Grigoriev I.V."/>
            <person name="Nagy L.G."/>
            <person name="Martin F."/>
            <person name="Kauserud H."/>
        </authorList>
    </citation>
    <scope>NUCLEOTIDE SEQUENCE</scope>
    <source>
        <strain evidence="1">CBHHK002</strain>
    </source>
</reference>
<accession>A0AAD6ZHX5</accession>
<evidence type="ECO:0000313" key="2">
    <source>
        <dbReference type="Proteomes" id="UP001218218"/>
    </source>
</evidence>
<keyword evidence="2" id="KW-1185">Reference proteome</keyword>
<dbReference type="EMBL" id="JARIHO010000046">
    <property type="protein sequence ID" value="KAJ7323585.1"/>
    <property type="molecule type" value="Genomic_DNA"/>
</dbReference>
<comment type="caution">
    <text evidence="1">The sequence shown here is derived from an EMBL/GenBank/DDBJ whole genome shotgun (WGS) entry which is preliminary data.</text>
</comment>
<protein>
    <submittedName>
        <fullName evidence="1">Uncharacterized protein</fullName>
    </submittedName>
</protein>
<proteinExistence type="predicted"/>
<evidence type="ECO:0000313" key="1">
    <source>
        <dbReference type="EMBL" id="KAJ7323585.1"/>
    </source>
</evidence>
<dbReference type="AlphaFoldDB" id="A0AAD6ZHX5"/>
<sequence length="286" mass="32817">MVLVQILQGPLEDIIHTLFVCKHPPLQQIRSAFFQKFFTTYLELRGVYDDPGVFFKDLLVKEKMIGLLGKLANDILEVFYSKPMLNINPALTVELKVHQWILAARELWFNPRNWMSLPRGFTWQPACSDPRQAGNIIGYLNFLPPAWYHCVLRGHLHIFCTTPIHTFLQINVSMHYVDLPHIFLGVLWAPIHPLNTSWTGEVTGFRRLQEPETRLSVGSTSQYDMGSREEDKPIPSLPQWVIKPTYVDELLPCGVLLGLQITAFQEQEVYVRVITDSGFGQSGEEI</sequence>
<gene>
    <name evidence="1" type="ORF">DFH08DRAFT_817622</name>
</gene>
<organism evidence="1 2">
    <name type="scientific">Mycena albidolilacea</name>
    <dbReference type="NCBI Taxonomy" id="1033008"/>
    <lineage>
        <taxon>Eukaryota</taxon>
        <taxon>Fungi</taxon>
        <taxon>Dikarya</taxon>
        <taxon>Basidiomycota</taxon>
        <taxon>Agaricomycotina</taxon>
        <taxon>Agaricomycetes</taxon>
        <taxon>Agaricomycetidae</taxon>
        <taxon>Agaricales</taxon>
        <taxon>Marasmiineae</taxon>
        <taxon>Mycenaceae</taxon>
        <taxon>Mycena</taxon>
    </lineage>
</organism>
<dbReference type="Proteomes" id="UP001218218">
    <property type="component" value="Unassembled WGS sequence"/>
</dbReference>